<dbReference type="InterPro" id="IPR011010">
    <property type="entry name" value="DNA_brk_join_enz"/>
</dbReference>
<dbReference type="Pfam" id="PF00589">
    <property type="entry name" value="Phage_integrase"/>
    <property type="match status" value="1"/>
</dbReference>
<evidence type="ECO:0000256" key="3">
    <source>
        <dbReference type="ARBA" id="ARBA00023125"/>
    </source>
</evidence>
<evidence type="ECO:0000256" key="2">
    <source>
        <dbReference type="ARBA" id="ARBA00022908"/>
    </source>
</evidence>
<dbReference type="InterPro" id="IPR002104">
    <property type="entry name" value="Integrase_catalytic"/>
</dbReference>
<dbReference type="AlphaFoldDB" id="A0A7C1PGA2"/>
<feature type="domain" description="Tyr recombinase" evidence="5">
    <location>
        <begin position="276"/>
        <end position="467"/>
    </location>
</feature>
<dbReference type="Gene3D" id="1.10.443.10">
    <property type="entry name" value="Intergrase catalytic core"/>
    <property type="match status" value="1"/>
</dbReference>
<evidence type="ECO:0000313" key="6">
    <source>
        <dbReference type="EMBL" id="HEB43916.1"/>
    </source>
</evidence>
<organism evidence="6">
    <name type="scientific">Agrobacterium albertimagni</name>
    <dbReference type="NCBI Taxonomy" id="147266"/>
    <lineage>
        <taxon>Bacteria</taxon>
        <taxon>Pseudomonadati</taxon>
        <taxon>Pseudomonadota</taxon>
        <taxon>Alphaproteobacteria</taxon>
        <taxon>Hyphomicrobiales</taxon>
        <taxon>Rhizobiaceae</taxon>
        <taxon>Rhizobium/Agrobacterium group</taxon>
        <taxon>Agrobacterium</taxon>
    </lineage>
</organism>
<evidence type="ECO:0000259" key="5">
    <source>
        <dbReference type="PROSITE" id="PS51898"/>
    </source>
</evidence>
<dbReference type="PANTHER" id="PTHR30349:SF41">
    <property type="entry name" value="INTEGRASE_RECOMBINASE PROTEIN MJ0367-RELATED"/>
    <property type="match status" value="1"/>
</dbReference>
<name>A0A7C1PGA2_9HYPH</name>
<proteinExistence type="inferred from homology"/>
<sequence>MAQRTTLSDADRHLSQRNGFYTYKRRVPAKIGTLDARFPTIRIALGTRDMGEARLKRDAYERADDELWASLCEGSDQVAAFSRYKSVVARAEAMGFRYRHLSHILVEETGADILSRLRALQDVKVASMEEAAILGGVVTPRVTLQEALNIYVNEIAADELIGKSEPQYKRWLQKQERAVATFEEVCGPRYIEDITRDDARAYYNWWKTKIVPKRSDGKGEAQVKTTHTASSGNRNIGILRTLYRRYFQHLTGDDESDVRTPFDKLSFSDKRSKEKKKRPSFSTEWIVEKIFAVGALQGLNEEARGVVLVIAETGCRVSEIANLRPDQIRLSHPIPHLKIEPCEDEDDPSEIKSSSSIREIPLVGVALEVMKKFPNGFPRYRHKGNSLSATQNKYFKENGLCPTKRHVIYSLRHSFEDRMIRANIDVEVRKMLMGHSNDRPEYGDGGGLASKSFQLASMALHFDPAIV</sequence>
<dbReference type="InterPro" id="IPR050090">
    <property type="entry name" value="Tyrosine_recombinase_XerCD"/>
</dbReference>
<reference evidence="6" key="1">
    <citation type="journal article" date="2020" name="mSystems">
        <title>Genome- and Community-Level Interaction Insights into Carbon Utilization and Element Cycling Functions of Hydrothermarchaeota in Hydrothermal Sediment.</title>
        <authorList>
            <person name="Zhou Z."/>
            <person name="Liu Y."/>
            <person name="Xu W."/>
            <person name="Pan J."/>
            <person name="Luo Z.H."/>
            <person name="Li M."/>
        </authorList>
    </citation>
    <scope>NUCLEOTIDE SEQUENCE [LARGE SCALE GENOMIC DNA]</scope>
    <source>
        <strain evidence="6">SpSt-243</strain>
    </source>
</reference>
<evidence type="ECO:0000256" key="1">
    <source>
        <dbReference type="ARBA" id="ARBA00008857"/>
    </source>
</evidence>
<dbReference type="SUPFAM" id="SSF56349">
    <property type="entry name" value="DNA breaking-rejoining enzymes"/>
    <property type="match status" value="1"/>
</dbReference>
<dbReference type="PANTHER" id="PTHR30349">
    <property type="entry name" value="PHAGE INTEGRASE-RELATED"/>
    <property type="match status" value="1"/>
</dbReference>
<dbReference type="GO" id="GO:0015074">
    <property type="term" value="P:DNA integration"/>
    <property type="evidence" value="ECO:0007669"/>
    <property type="project" value="UniProtKB-KW"/>
</dbReference>
<evidence type="ECO:0000256" key="4">
    <source>
        <dbReference type="ARBA" id="ARBA00023172"/>
    </source>
</evidence>
<keyword evidence="3" id="KW-0238">DNA-binding</keyword>
<dbReference type="GO" id="GO:0003677">
    <property type="term" value="F:DNA binding"/>
    <property type="evidence" value="ECO:0007669"/>
    <property type="project" value="UniProtKB-KW"/>
</dbReference>
<dbReference type="GO" id="GO:0006310">
    <property type="term" value="P:DNA recombination"/>
    <property type="evidence" value="ECO:0007669"/>
    <property type="project" value="UniProtKB-KW"/>
</dbReference>
<comment type="similarity">
    <text evidence="1">Belongs to the 'phage' integrase family.</text>
</comment>
<accession>A0A7C1PGA2</accession>
<dbReference type="PROSITE" id="PS51898">
    <property type="entry name" value="TYR_RECOMBINASE"/>
    <property type="match status" value="1"/>
</dbReference>
<protein>
    <submittedName>
        <fullName evidence="6">Integrase</fullName>
    </submittedName>
</protein>
<dbReference type="InterPro" id="IPR013762">
    <property type="entry name" value="Integrase-like_cat_sf"/>
</dbReference>
<keyword evidence="4" id="KW-0233">DNA recombination</keyword>
<gene>
    <name evidence="6" type="ORF">ENP70_09510</name>
</gene>
<keyword evidence="2" id="KW-0229">DNA integration</keyword>
<comment type="caution">
    <text evidence="6">The sequence shown here is derived from an EMBL/GenBank/DDBJ whole genome shotgun (WGS) entry which is preliminary data.</text>
</comment>
<dbReference type="EMBL" id="DSKI01000492">
    <property type="protein sequence ID" value="HEB43916.1"/>
    <property type="molecule type" value="Genomic_DNA"/>
</dbReference>